<evidence type="ECO:0000313" key="4">
    <source>
        <dbReference type="EMBL" id="KAK9292010.1"/>
    </source>
</evidence>
<dbReference type="AlphaFoldDB" id="A0AAP0SCE8"/>
<keyword evidence="3" id="KW-0472">Membrane</keyword>
<keyword evidence="3" id="KW-1133">Transmembrane helix</keyword>
<sequence length="152" mass="17071">MHVAASEFYYNRDKRNDFNFKAKGLFKTIFLGITGGLGQRLKYIRMLSSREHWHFLVLIGLGTELVGFFNNIAIENIASFKLLLFNNLMLEDRYFQAFVAYVGCNLLLAIALAALCTYIAFAAIGSSILGAKAYLNGVDAHSILVPSPYLYR</sequence>
<dbReference type="InterPro" id="IPR014743">
    <property type="entry name" value="Cl-channel_core"/>
</dbReference>
<keyword evidence="5" id="KW-1185">Reference proteome</keyword>
<keyword evidence="2" id="KW-0129">CBS domain</keyword>
<dbReference type="Gene3D" id="1.10.3080.10">
    <property type="entry name" value="Clc chloride channel"/>
    <property type="match status" value="1"/>
</dbReference>
<evidence type="ECO:0000256" key="1">
    <source>
        <dbReference type="ARBA" id="ARBA00022737"/>
    </source>
</evidence>
<comment type="caution">
    <text evidence="4">The sequence shown here is derived from an EMBL/GenBank/DDBJ whole genome shotgun (WGS) entry which is preliminary data.</text>
</comment>
<dbReference type="GO" id="GO:0009705">
    <property type="term" value="C:plant-type vacuole membrane"/>
    <property type="evidence" value="ECO:0007669"/>
    <property type="project" value="TreeGrafter"/>
</dbReference>
<proteinExistence type="predicted"/>
<dbReference type="SUPFAM" id="SSF81340">
    <property type="entry name" value="Clc chloride channel"/>
    <property type="match status" value="1"/>
</dbReference>
<dbReference type="GO" id="GO:0015108">
    <property type="term" value="F:chloride transmembrane transporter activity"/>
    <property type="evidence" value="ECO:0007669"/>
    <property type="project" value="TreeGrafter"/>
</dbReference>
<keyword evidence="1" id="KW-0677">Repeat</keyword>
<dbReference type="Proteomes" id="UP001415857">
    <property type="component" value="Unassembled WGS sequence"/>
</dbReference>
<protein>
    <submittedName>
        <fullName evidence="4">Uncharacterized protein</fullName>
    </submittedName>
</protein>
<reference evidence="4 5" key="1">
    <citation type="journal article" date="2024" name="Plant J.">
        <title>Genome sequences and population genomics reveal climatic adaptation and genomic divergence between two closely related sweetgum species.</title>
        <authorList>
            <person name="Xu W.Q."/>
            <person name="Ren C.Q."/>
            <person name="Zhang X.Y."/>
            <person name="Comes H.P."/>
            <person name="Liu X.H."/>
            <person name="Li Y.G."/>
            <person name="Kettle C.J."/>
            <person name="Jalonen R."/>
            <person name="Gaisberger H."/>
            <person name="Ma Y.Z."/>
            <person name="Qiu Y.X."/>
        </authorList>
    </citation>
    <scope>NUCLEOTIDE SEQUENCE [LARGE SCALE GENOMIC DNA]</scope>
    <source>
        <strain evidence="4">Hangzhou</strain>
    </source>
</reference>
<evidence type="ECO:0000313" key="5">
    <source>
        <dbReference type="Proteomes" id="UP001415857"/>
    </source>
</evidence>
<dbReference type="PANTHER" id="PTHR11689:SF144">
    <property type="entry name" value="CHLORIDE CHANNEL PROTEIN"/>
    <property type="match status" value="1"/>
</dbReference>
<dbReference type="EMBL" id="JBBPBK010000001">
    <property type="protein sequence ID" value="KAK9292010.1"/>
    <property type="molecule type" value="Genomic_DNA"/>
</dbReference>
<accession>A0AAP0SCE8</accession>
<evidence type="ECO:0000256" key="2">
    <source>
        <dbReference type="ARBA" id="ARBA00023122"/>
    </source>
</evidence>
<feature type="transmembrane region" description="Helical" evidence="3">
    <location>
        <begin position="94"/>
        <end position="124"/>
    </location>
</feature>
<keyword evidence="3" id="KW-0812">Transmembrane</keyword>
<dbReference type="InterPro" id="IPR051280">
    <property type="entry name" value="Cl-channel/antiporter"/>
</dbReference>
<gene>
    <name evidence="4" type="ORF">L1049_019963</name>
</gene>
<evidence type="ECO:0000256" key="3">
    <source>
        <dbReference type="SAM" id="Phobius"/>
    </source>
</evidence>
<name>A0AAP0SCE8_LIQFO</name>
<dbReference type="PANTHER" id="PTHR11689">
    <property type="entry name" value="CHLORIDE CHANNEL PROTEIN CLC FAMILY MEMBER"/>
    <property type="match status" value="1"/>
</dbReference>
<organism evidence="4 5">
    <name type="scientific">Liquidambar formosana</name>
    <name type="common">Formosan gum</name>
    <dbReference type="NCBI Taxonomy" id="63359"/>
    <lineage>
        <taxon>Eukaryota</taxon>
        <taxon>Viridiplantae</taxon>
        <taxon>Streptophyta</taxon>
        <taxon>Embryophyta</taxon>
        <taxon>Tracheophyta</taxon>
        <taxon>Spermatophyta</taxon>
        <taxon>Magnoliopsida</taxon>
        <taxon>eudicotyledons</taxon>
        <taxon>Gunneridae</taxon>
        <taxon>Pentapetalae</taxon>
        <taxon>Saxifragales</taxon>
        <taxon>Altingiaceae</taxon>
        <taxon>Liquidambar</taxon>
    </lineage>
</organism>
<feature type="transmembrane region" description="Helical" evidence="3">
    <location>
        <begin position="53"/>
        <end position="74"/>
    </location>
</feature>